<keyword evidence="4" id="KW-0964">Secreted</keyword>
<gene>
    <name evidence="8" type="ORF">MU516_10155</name>
</gene>
<dbReference type="InterPro" id="IPR034033">
    <property type="entry name" value="Serralysin-like"/>
</dbReference>
<sequence>MSYSDASRIANYLTTGYFNDAGYPAASFDVQAGDTLRVYTDFTTGADRGIVRLALDAWSAVSGLRFAMNGTANNHDLRLTDSDVGAYSYGYRSNDNTLLWSVANVGRDWLNAYGSETVSYYTQTWIHEIGHALGLGHAGNYNGSAGWGDQNFALDSWQMSVMSYFAPFENPNVSASYGYVLTPMPADILAIHRLYGTPKVEKRGDVYGFDGTATGIYEQFSDLLDNRSDLQPVMLTIHDTGGIDMLNMSRDWHDQHIDLQPGAFSDVLGWHGTLGIAYGTVIENARGGSGDDVILGNRAANRLAGSGGADTLRGGNDSDILDGGSGNDRLFGQLGADLLIGDNGADFLDGGPNSDILRGGSGNDRMLAGTGNDRLRGQSGNDRLWGHAGEDIIWGDHGNDSLSGGGGNDSLRGGRGSDIMSGNAGADVFVFRSQDIRRGDVDVIRDFTSNQDLLDLRNLGLDDFRRGRGSLEDGVLRAVERNDKLHLFADLDGDGVSDLHIVLADDRPLSGGDLLF</sequence>
<comment type="caution">
    <text evidence="8">The sequence shown here is derived from an EMBL/GenBank/DDBJ whole genome shotgun (WGS) entry which is preliminary data.</text>
</comment>
<dbReference type="PROSITE" id="PS00330">
    <property type="entry name" value="HEMOLYSIN_CALCIUM"/>
    <property type="match status" value="2"/>
</dbReference>
<dbReference type="PANTHER" id="PTHR38340:SF1">
    <property type="entry name" value="S-LAYER PROTEIN"/>
    <property type="match status" value="1"/>
</dbReference>
<dbReference type="CDD" id="cd04277">
    <property type="entry name" value="ZnMc_serralysin_like"/>
    <property type="match status" value="1"/>
</dbReference>
<dbReference type="PANTHER" id="PTHR38340">
    <property type="entry name" value="S-LAYER PROTEIN"/>
    <property type="match status" value="1"/>
</dbReference>
<dbReference type="InterPro" id="IPR013858">
    <property type="entry name" value="Peptidase_M10B_C"/>
</dbReference>
<evidence type="ECO:0000313" key="8">
    <source>
        <dbReference type="EMBL" id="MCT4333227.1"/>
    </source>
</evidence>
<organism evidence="8 9">
    <name type="scientific">Paracoccus maritimus</name>
    <dbReference type="NCBI Taxonomy" id="2933292"/>
    <lineage>
        <taxon>Bacteria</taxon>
        <taxon>Pseudomonadati</taxon>
        <taxon>Pseudomonadota</taxon>
        <taxon>Alphaproteobacteria</taxon>
        <taxon>Rhodobacterales</taxon>
        <taxon>Paracoccaceae</taxon>
        <taxon>Paracoccus</taxon>
    </lineage>
</organism>
<evidence type="ECO:0000256" key="4">
    <source>
        <dbReference type="ARBA" id="ARBA00022525"/>
    </source>
</evidence>
<evidence type="ECO:0000259" key="7">
    <source>
        <dbReference type="SMART" id="SM00235"/>
    </source>
</evidence>
<evidence type="ECO:0000313" key="9">
    <source>
        <dbReference type="Proteomes" id="UP001320702"/>
    </source>
</evidence>
<protein>
    <submittedName>
        <fullName evidence="8">M10 family metallopeptidase C-terminal domain-containing protein</fullName>
    </submittedName>
</protein>
<evidence type="ECO:0000256" key="3">
    <source>
        <dbReference type="ARBA" id="ARBA00009490"/>
    </source>
</evidence>
<evidence type="ECO:0000256" key="2">
    <source>
        <dbReference type="ARBA" id="ARBA00004613"/>
    </source>
</evidence>
<dbReference type="InterPro" id="IPR018511">
    <property type="entry name" value="Hemolysin-typ_Ca-bd_CS"/>
</dbReference>
<evidence type="ECO:0000256" key="1">
    <source>
        <dbReference type="ARBA" id="ARBA00001913"/>
    </source>
</evidence>
<dbReference type="Pfam" id="PF08548">
    <property type="entry name" value="Peptidase_M10_C"/>
    <property type="match status" value="1"/>
</dbReference>
<comment type="subcellular location">
    <subcellularLocation>
        <location evidence="2">Secreted</location>
    </subcellularLocation>
</comment>
<dbReference type="InterPro" id="IPR011049">
    <property type="entry name" value="Serralysin-like_metalloprot_C"/>
</dbReference>
<dbReference type="Gene3D" id="3.40.390.10">
    <property type="entry name" value="Collagenase (Catalytic Domain)"/>
    <property type="match status" value="1"/>
</dbReference>
<dbReference type="Pfam" id="PF00353">
    <property type="entry name" value="HemolysinCabind"/>
    <property type="match status" value="2"/>
</dbReference>
<dbReference type="SMART" id="SM00235">
    <property type="entry name" value="ZnMc"/>
    <property type="match status" value="1"/>
</dbReference>
<dbReference type="PRINTS" id="PR00313">
    <property type="entry name" value="CABNDNGRPT"/>
</dbReference>
<dbReference type="InterPro" id="IPR001343">
    <property type="entry name" value="Hemolysn_Ca-bd"/>
</dbReference>
<dbReference type="EMBL" id="JANAVZ010000005">
    <property type="protein sequence ID" value="MCT4333227.1"/>
    <property type="molecule type" value="Genomic_DNA"/>
</dbReference>
<dbReference type="SUPFAM" id="SSF51120">
    <property type="entry name" value="beta-Roll"/>
    <property type="match status" value="2"/>
</dbReference>
<name>A0ABT2K9L9_9RHOB</name>
<reference evidence="8 9" key="1">
    <citation type="submission" date="2022-04" db="EMBL/GenBank/DDBJ databases">
        <title>Paracoccus sp. YLB-12 draft genome sequence.</title>
        <authorList>
            <person name="Yu L."/>
        </authorList>
    </citation>
    <scope>NUCLEOTIDE SEQUENCE [LARGE SCALE GENOMIC DNA]</scope>
    <source>
        <strain evidence="8 9">YLB-12</strain>
    </source>
</reference>
<dbReference type="Gene3D" id="2.150.10.10">
    <property type="entry name" value="Serralysin-like metalloprotease, C-terminal"/>
    <property type="match status" value="3"/>
</dbReference>
<dbReference type="InterPro" id="IPR024079">
    <property type="entry name" value="MetalloPept_cat_dom_sf"/>
</dbReference>
<dbReference type="InterPro" id="IPR050557">
    <property type="entry name" value="RTX_toxin/Mannuronan_C5-epim"/>
</dbReference>
<proteinExistence type="inferred from homology"/>
<feature type="domain" description="Peptidase metallopeptidase" evidence="7">
    <location>
        <begin position="22"/>
        <end position="167"/>
    </location>
</feature>
<keyword evidence="9" id="KW-1185">Reference proteome</keyword>
<dbReference type="Proteomes" id="UP001320702">
    <property type="component" value="Unassembled WGS sequence"/>
</dbReference>
<comment type="cofactor">
    <cofactor evidence="1">
        <name>Ca(2+)</name>
        <dbReference type="ChEBI" id="CHEBI:29108"/>
    </cofactor>
</comment>
<evidence type="ECO:0000256" key="6">
    <source>
        <dbReference type="SAM" id="MobiDB-lite"/>
    </source>
</evidence>
<dbReference type="RefSeq" id="WP_260277115.1">
    <property type="nucleotide sequence ID" value="NZ_JANAVZ010000005.1"/>
</dbReference>
<keyword evidence="5" id="KW-0677">Repeat</keyword>
<comment type="similarity">
    <text evidence="3">Belongs to the peptidase M10B family.</text>
</comment>
<dbReference type="SUPFAM" id="SSF55486">
    <property type="entry name" value="Metalloproteases ('zincins'), catalytic domain"/>
    <property type="match status" value="1"/>
</dbReference>
<feature type="region of interest" description="Disordered" evidence="6">
    <location>
        <begin position="358"/>
        <end position="381"/>
    </location>
</feature>
<dbReference type="InterPro" id="IPR006026">
    <property type="entry name" value="Peptidase_Metallo"/>
</dbReference>
<evidence type="ECO:0000256" key="5">
    <source>
        <dbReference type="ARBA" id="ARBA00022737"/>
    </source>
</evidence>
<accession>A0ABT2K9L9</accession>